<evidence type="ECO:0000256" key="2">
    <source>
        <dbReference type="ARBA" id="ARBA00020776"/>
    </source>
</evidence>
<dbReference type="Gene3D" id="1.20.272.10">
    <property type="match status" value="1"/>
</dbReference>
<accession>A0A1I3MVU6</accession>
<keyword evidence="7" id="KW-1185">Reference proteome</keyword>
<dbReference type="STRING" id="46223.SAMN05421852_103224"/>
<dbReference type="Proteomes" id="UP000199545">
    <property type="component" value="Unassembled WGS sequence"/>
</dbReference>
<evidence type="ECO:0000313" key="7">
    <source>
        <dbReference type="Proteomes" id="UP000199545"/>
    </source>
</evidence>
<dbReference type="CDD" id="cd00009">
    <property type="entry name" value="AAA"/>
    <property type="match status" value="1"/>
</dbReference>
<keyword evidence="3" id="KW-0547">Nucleotide-binding</keyword>
<dbReference type="GO" id="GO:0006261">
    <property type="term" value="P:DNA-templated DNA replication"/>
    <property type="evidence" value="ECO:0007669"/>
    <property type="project" value="TreeGrafter"/>
</dbReference>
<feature type="domain" description="AAA+ ATPase" evidence="5">
    <location>
        <begin position="51"/>
        <end position="168"/>
    </location>
</feature>
<dbReference type="FunFam" id="1.10.3710.10:FF:000003">
    <property type="entry name" value="ATPase, AAA family protein"/>
    <property type="match status" value="1"/>
</dbReference>
<dbReference type="GO" id="GO:0000731">
    <property type="term" value="P:DNA synthesis involved in DNA repair"/>
    <property type="evidence" value="ECO:0007669"/>
    <property type="project" value="TreeGrafter"/>
</dbReference>
<dbReference type="PANTHER" id="PTHR13779:SF7">
    <property type="entry name" value="ATPASE WRNIP1"/>
    <property type="match status" value="1"/>
</dbReference>
<proteinExistence type="inferred from homology"/>
<dbReference type="FunFam" id="3.40.50.300:FF:000345">
    <property type="entry name" value="AAA family ATPase"/>
    <property type="match status" value="1"/>
</dbReference>
<dbReference type="InterPro" id="IPR003959">
    <property type="entry name" value="ATPase_AAA_core"/>
</dbReference>
<evidence type="ECO:0000313" key="6">
    <source>
        <dbReference type="EMBL" id="SFJ01069.1"/>
    </source>
</evidence>
<dbReference type="GO" id="GO:0003677">
    <property type="term" value="F:DNA binding"/>
    <property type="evidence" value="ECO:0007669"/>
    <property type="project" value="InterPro"/>
</dbReference>
<dbReference type="GO" id="GO:0008047">
    <property type="term" value="F:enzyme activator activity"/>
    <property type="evidence" value="ECO:0007669"/>
    <property type="project" value="TreeGrafter"/>
</dbReference>
<evidence type="ECO:0000259" key="5">
    <source>
        <dbReference type="SMART" id="SM00382"/>
    </source>
</evidence>
<dbReference type="OrthoDB" id="9778364at2"/>
<organism evidence="6 7">
    <name type="scientific">Thermoflavimicrobium dichotomicum</name>
    <dbReference type="NCBI Taxonomy" id="46223"/>
    <lineage>
        <taxon>Bacteria</taxon>
        <taxon>Bacillati</taxon>
        <taxon>Bacillota</taxon>
        <taxon>Bacilli</taxon>
        <taxon>Bacillales</taxon>
        <taxon>Thermoactinomycetaceae</taxon>
        <taxon>Thermoflavimicrobium</taxon>
    </lineage>
</organism>
<dbReference type="SUPFAM" id="SSF52540">
    <property type="entry name" value="P-loop containing nucleoside triphosphate hydrolases"/>
    <property type="match status" value="1"/>
</dbReference>
<comment type="similarity">
    <text evidence="1">Belongs to the AAA ATPase family. RarA/MGS1/WRNIP1 subfamily.</text>
</comment>
<dbReference type="FunFam" id="1.20.272.10:FF:000001">
    <property type="entry name" value="Putative AAA family ATPase"/>
    <property type="match status" value="1"/>
</dbReference>
<dbReference type="FunFam" id="1.10.8.60:FF:000029">
    <property type="entry name" value="Replication-associated recombination protein A"/>
    <property type="match status" value="1"/>
</dbReference>
<dbReference type="InterPro" id="IPR021886">
    <property type="entry name" value="MgsA_C"/>
</dbReference>
<sequence length="442" mass="49406">MDLFSYASEQEKNKRAPLAARMRPRTLDEVVGQSHIIGPGKLLRRAIEADQLTSLIFYGPPGTGKTTLAQVIANTTQAHFAQLNAVTAGVAELRQIIQKAKDRMQMYGERTVLFIDEIHRFNRAQQDALLPDVEDGTIILIGATTENPSFEVNAALLSRSLLFTLKPLNEEEMKTILLRALTDTERGLGEYKVKVEEDALKHWIQIASGDIRQALNALELAVLTTPPNQEGIRYITVEVAEESIQKKRIRYDKSGDNHYDTISAFIKSMRGSDPDAALYYLAKMLKAGEDPRFIARRIFIHAAEDVGMADPRALLIASAAAHAVEMVGMPEAQIPLAEAAIYIATAPKSNAVYRGIKEAMEAVNNEQHGEVPIHLKDSHFSGAKQQGRGKGYLYPHDYPRGFVKQQYLPNEHLGKTFYHPTSIGYEGKLQEFIRWVKQEEKN</sequence>
<dbReference type="InterPro" id="IPR003593">
    <property type="entry name" value="AAA+_ATPase"/>
</dbReference>
<dbReference type="CDD" id="cd18139">
    <property type="entry name" value="HLD_clamp_RarA"/>
    <property type="match status" value="1"/>
</dbReference>
<reference evidence="6 7" key="1">
    <citation type="submission" date="2016-10" db="EMBL/GenBank/DDBJ databases">
        <authorList>
            <person name="de Groot N.N."/>
        </authorList>
    </citation>
    <scope>NUCLEOTIDE SEQUENCE [LARGE SCALE GENOMIC DNA]</scope>
    <source>
        <strain evidence="6 7">DSM 44778</strain>
    </source>
</reference>
<dbReference type="SMART" id="SM00382">
    <property type="entry name" value="AAA"/>
    <property type="match status" value="1"/>
</dbReference>
<dbReference type="InterPro" id="IPR008921">
    <property type="entry name" value="DNA_pol3_clamp-load_cplx_C"/>
</dbReference>
<dbReference type="Gene3D" id="3.40.50.300">
    <property type="entry name" value="P-loop containing nucleotide triphosphate hydrolases"/>
    <property type="match status" value="1"/>
</dbReference>
<evidence type="ECO:0000256" key="3">
    <source>
        <dbReference type="ARBA" id="ARBA00022741"/>
    </source>
</evidence>
<dbReference type="InterPro" id="IPR027417">
    <property type="entry name" value="P-loop_NTPase"/>
</dbReference>
<dbReference type="GO" id="GO:0017116">
    <property type="term" value="F:single-stranded DNA helicase activity"/>
    <property type="evidence" value="ECO:0007669"/>
    <property type="project" value="TreeGrafter"/>
</dbReference>
<gene>
    <name evidence="6" type="ORF">SAMN05421852_103224</name>
</gene>
<evidence type="ECO:0000256" key="1">
    <source>
        <dbReference type="ARBA" id="ARBA00008959"/>
    </source>
</evidence>
<dbReference type="GO" id="GO:0005524">
    <property type="term" value="F:ATP binding"/>
    <property type="evidence" value="ECO:0007669"/>
    <property type="project" value="UniProtKB-KW"/>
</dbReference>
<keyword evidence="4" id="KW-0067">ATP-binding</keyword>
<name>A0A1I3MVU6_9BACL</name>
<evidence type="ECO:0000256" key="4">
    <source>
        <dbReference type="ARBA" id="ARBA00022840"/>
    </source>
</evidence>
<dbReference type="NCBIfam" id="NF009881">
    <property type="entry name" value="PRK13341.1-2"/>
    <property type="match status" value="1"/>
</dbReference>
<dbReference type="InterPro" id="IPR032423">
    <property type="entry name" value="AAA_assoc_2"/>
</dbReference>
<dbReference type="InterPro" id="IPR051314">
    <property type="entry name" value="AAA_ATPase_RarA/MGS1/WRNIP1"/>
</dbReference>
<dbReference type="Pfam" id="PF00004">
    <property type="entry name" value="AAA"/>
    <property type="match status" value="1"/>
</dbReference>
<dbReference type="RefSeq" id="WP_093228615.1">
    <property type="nucleotide sequence ID" value="NZ_FORR01000003.1"/>
</dbReference>
<dbReference type="PANTHER" id="PTHR13779">
    <property type="entry name" value="WERNER HELICASE-INTERACTING PROTEIN 1 FAMILY MEMBER"/>
    <property type="match status" value="1"/>
</dbReference>
<dbReference type="Gene3D" id="1.10.8.60">
    <property type="match status" value="1"/>
</dbReference>
<dbReference type="SUPFAM" id="SSF48019">
    <property type="entry name" value="post-AAA+ oligomerization domain-like"/>
    <property type="match status" value="1"/>
</dbReference>
<dbReference type="GO" id="GO:0016887">
    <property type="term" value="F:ATP hydrolysis activity"/>
    <property type="evidence" value="ECO:0007669"/>
    <property type="project" value="InterPro"/>
</dbReference>
<dbReference type="Gene3D" id="1.10.3710.10">
    <property type="entry name" value="DNA polymerase III clamp loader subunits, C-terminal domain"/>
    <property type="match status" value="1"/>
</dbReference>
<protein>
    <recommendedName>
        <fullName evidence="2">Replication-associated recombination protein A</fullName>
    </recommendedName>
</protein>
<dbReference type="AlphaFoldDB" id="A0A1I3MVU6"/>
<dbReference type="Pfam" id="PF12002">
    <property type="entry name" value="MgsA_C"/>
    <property type="match status" value="1"/>
</dbReference>
<dbReference type="Pfam" id="PF16193">
    <property type="entry name" value="AAA_assoc_2"/>
    <property type="match status" value="1"/>
</dbReference>
<dbReference type="EMBL" id="FORR01000003">
    <property type="protein sequence ID" value="SFJ01069.1"/>
    <property type="molecule type" value="Genomic_DNA"/>
</dbReference>